<dbReference type="Proteomes" id="UP000188637">
    <property type="component" value="Unassembled WGS sequence"/>
</dbReference>
<gene>
    <name evidence="1" type="ORF">AN640_00920</name>
</gene>
<comment type="caution">
    <text evidence="1">The sequence shown here is derived from an EMBL/GenBank/DDBJ whole genome shotgun (WGS) entry which is preliminary data.</text>
</comment>
<name>A0ACC8XJ61_9FIRM</name>
<keyword evidence="2" id="KW-1185">Reference proteome</keyword>
<sequence>MGITQKGVKGVRVASIVEDNSPFPVIYDPGHPDADADGYVIMPNVNSVDEMVNMISASRSYEANVTVFNNMKAMITKALELGK</sequence>
<protein>
    <submittedName>
        <fullName evidence="1">Flagellar basal body rod protein FlgC</fullName>
    </submittedName>
</protein>
<accession>A0ACC8XJ61</accession>
<proteinExistence type="predicted"/>
<evidence type="ECO:0000313" key="1">
    <source>
        <dbReference type="EMBL" id="ONI46367.1"/>
    </source>
</evidence>
<organism evidence="1 2">
    <name type="scientific">Candidatus Epulonipiscium fishelsonii</name>
    <dbReference type="NCBI Taxonomy" id="77094"/>
    <lineage>
        <taxon>Bacteria</taxon>
        <taxon>Bacillati</taxon>
        <taxon>Bacillota</taxon>
        <taxon>Clostridia</taxon>
        <taxon>Lachnospirales</taxon>
        <taxon>Lachnospiraceae</taxon>
        <taxon>Candidatus Epulonipiscium</taxon>
    </lineage>
</organism>
<evidence type="ECO:0000313" key="2">
    <source>
        <dbReference type="Proteomes" id="UP000188637"/>
    </source>
</evidence>
<keyword evidence="1" id="KW-0969">Cilium</keyword>
<keyword evidence="1" id="KW-0966">Cell projection</keyword>
<keyword evidence="1" id="KW-0282">Flagellum</keyword>
<dbReference type="EMBL" id="LJHD01000024">
    <property type="protein sequence ID" value="ONI46367.1"/>
    <property type="molecule type" value="Genomic_DNA"/>
</dbReference>
<reference evidence="1" key="1">
    <citation type="submission" date="2016-08" db="EMBL/GenBank/DDBJ databases">
        <authorList>
            <person name="Ngugi D.K."/>
            <person name="Miyake S."/>
            <person name="Stingl U."/>
        </authorList>
    </citation>
    <scope>NUCLEOTIDE SEQUENCE</scope>
    <source>
        <strain evidence="1">SCG-D08WGA-EpuloA1</strain>
    </source>
</reference>